<dbReference type="KEGG" id="vg:16489485"/>
<dbReference type="EMBL" id="KF158713">
    <property type="protein sequence ID" value="AGR56835.1"/>
    <property type="molecule type" value="Genomic_DNA"/>
</dbReference>
<dbReference type="GO" id="GO:0019031">
    <property type="term" value="C:viral envelope"/>
    <property type="evidence" value="ECO:0007669"/>
    <property type="project" value="InterPro"/>
</dbReference>
<keyword evidence="2" id="KW-1185">Reference proteome</keyword>
<dbReference type="RefSeq" id="YP_008378299.1">
    <property type="nucleotide sequence ID" value="NC_021923.1"/>
</dbReference>
<accession>S5N392</accession>
<protein>
    <submittedName>
        <fullName evidence="1">Odv-e25</fullName>
    </submittedName>
</protein>
<proteinExistence type="predicted"/>
<dbReference type="Proteomes" id="UP000203768">
    <property type="component" value="Segment"/>
</dbReference>
<dbReference type="InterPro" id="IPR007938">
    <property type="entry name" value="Baculo_ODV-E25"/>
</dbReference>
<dbReference type="Pfam" id="PF05274">
    <property type="entry name" value="Baculo_E25"/>
    <property type="match status" value="2"/>
</dbReference>
<evidence type="ECO:0000313" key="2">
    <source>
        <dbReference type="Proteomes" id="UP000203768"/>
    </source>
</evidence>
<name>S5N392_9ABAC</name>
<dbReference type="OrthoDB" id="10196at10239"/>
<gene>
    <name evidence="1" type="ORF">Hesp083</name>
</gene>
<sequence length="248" mass="27191">MIGVIILIIVILAVLYFLSVNNKLNSASITDMSPSLNESSDSVQMNPQTGQYSVKLNNPRVKSLRVTYDVNGSNRISKIFVAERPMTFNEIIDEGNRSIGTNCVFVGTLVDDPVAGTSATGGAVNGVAAAGTSGSTSSSSSSSSSLSTRTTANFDVKQFKNIFIVFKNLDAIKTKESINMVRYESEGMSYFFIDPTTTIVPEIRDISYPITIYTTNSTVQQKLNEWNYVQINDSGTLYIKNHRSFRIQ</sequence>
<dbReference type="GeneID" id="16489485"/>
<evidence type="ECO:0000313" key="1">
    <source>
        <dbReference type="EMBL" id="AGR56835.1"/>
    </source>
</evidence>
<organism evidence="1 2">
    <name type="scientific">Hemileuca sp. nucleopolyhedrovirus</name>
    <dbReference type="NCBI Taxonomy" id="1367203"/>
    <lineage>
        <taxon>Viruses</taxon>
        <taxon>Viruses incertae sedis</taxon>
        <taxon>Naldaviricetes</taxon>
        <taxon>Lefavirales</taxon>
        <taxon>Baculoviridae</taxon>
        <taxon>Alphabaculovirus</taxon>
        <taxon>Alphabaculovirus heleucae</taxon>
        <taxon>Hemileuca species nucleopolyhedrovirus</taxon>
    </lineage>
</organism>
<reference evidence="1 2" key="1">
    <citation type="journal article" date="2013" name="Virus Genes">
        <title>The genome of a baculovirus isolated from Hemileuca sp. encodes a serpin ortholog.</title>
        <authorList>
            <person name="Rohrmann G.F."/>
            <person name="Erlandson M.A."/>
            <person name="Theilmann D.A."/>
        </authorList>
    </citation>
    <scope>NUCLEOTIDE SEQUENCE [LARGE SCALE GENOMIC DNA]</scope>
</reference>